<keyword evidence="3" id="KW-1185">Reference proteome</keyword>
<dbReference type="PANTHER" id="PTHR33303">
    <property type="entry name" value="CYTOPLASMIC PROTEIN-RELATED"/>
    <property type="match status" value="1"/>
</dbReference>
<gene>
    <name evidence="2" type="ORF">M0638_01495</name>
</gene>
<dbReference type="InterPro" id="IPR003781">
    <property type="entry name" value="CoA-bd"/>
</dbReference>
<dbReference type="Proteomes" id="UP001139516">
    <property type="component" value="Unassembled WGS sequence"/>
</dbReference>
<proteinExistence type="predicted"/>
<reference evidence="2" key="1">
    <citation type="submission" date="2022-04" db="EMBL/GenBank/DDBJ databases">
        <title>Roseomonas acroporae sp. nov., isolated from coral Acropora digitifera.</title>
        <authorList>
            <person name="Sun H."/>
        </authorList>
    </citation>
    <scope>NUCLEOTIDE SEQUENCE</scope>
    <source>
        <strain evidence="2">NAR14</strain>
    </source>
</reference>
<comment type="caution">
    <text evidence="2">The sequence shown here is derived from an EMBL/GenBank/DDBJ whole genome shotgun (WGS) entry which is preliminary data.</text>
</comment>
<evidence type="ECO:0000259" key="1">
    <source>
        <dbReference type="SMART" id="SM00881"/>
    </source>
</evidence>
<dbReference type="PANTHER" id="PTHR33303:SF2">
    <property type="entry name" value="COA-BINDING DOMAIN-CONTAINING PROTEIN"/>
    <property type="match status" value="1"/>
</dbReference>
<dbReference type="InterPro" id="IPR036291">
    <property type="entry name" value="NAD(P)-bd_dom_sf"/>
</dbReference>
<dbReference type="RefSeq" id="WP_248665177.1">
    <property type="nucleotide sequence ID" value="NZ_JALPRX010000006.1"/>
</dbReference>
<name>A0A9X1Y348_9PROT</name>
<sequence>MAVTAPLNDDATIRRILLETRRIAVVGASDRPSRPSFGVTGFLVGRGFDVTPVNPTLDGRPVQGVASVATLEEAAPLDMVDVFRRSAEAGQVVDEAIRLGARTVWLQLGVIDRAAAERARAAGVEVVMDRCPVIEWRRLGLPLGA</sequence>
<dbReference type="SUPFAM" id="SSF51735">
    <property type="entry name" value="NAD(P)-binding Rossmann-fold domains"/>
    <property type="match status" value="1"/>
</dbReference>
<organism evidence="2 3">
    <name type="scientific">Roseomonas acroporae</name>
    <dbReference type="NCBI Taxonomy" id="2937791"/>
    <lineage>
        <taxon>Bacteria</taxon>
        <taxon>Pseudomonadati</taxon>
        <taxon>Pseudomonadota</taxon>
        <taxon>Alphaproteobacteria</taxon>
        <taxon>Acetobacterales</taxon>
        <taxon>Roseomonadaceae</taxon>
        <taxon>Roseomonas</taxon>
    </lineage>
</organism>
<evidence type="ECO:0000313" key="2">
    <source>
        <dbReference type="EMBL" id="MCK8783054.1"/>
    </source>
</evidence>
<evidence type="ECO:0000313" key="3">
    <source>
        <dbReference type="Proteomes" id="UP001139516"/>
    </source>
</evidence>
<feature type="domain" description="CoA-binding" evidence="1">
    <location>
        <begin position="17"/>
        <end position="110"/>
    </location>
</feature>
<dbReference type="SMART" id="SM00881">
    <property type="entry name" value="CoA_binding"/>
    <property type="match status" value="1"/>
</dbReference>
<dbReference type="Pfam" id="PF13380">
    <property type="entry name" value="CoA_binding_2"/>
    <property type="match status" value="1"/>
</dbReference>
<protein>
    <submittedName>
        <fullName evidence="2">CoA-binding protein</fullName>
    </submittedName>
</protein>
<dbReference type="EMBL" id="JALPRX010000006">
    <property type="protein sequence ID" value="MCK8783054.1"/>
    <property type="molecule type" value="Genomic_DNA"/>
</dbReference>
<dbReference type="Gene3D" id="3.40.50.720">
    <property type="entry name" value="NAD(P)-binding Rossmann-like Domain"/>
    <property type="match status" value="1"/>
</dbReference>
<accession>A0A9X1Y348</accession>
<dbReference type="AlphaFoldDB" id="A0A9X1Y348"/>